<dbReference type="InterPro" id="IPR006843">
    <property type="entry name" value="PAP/fibrillin_dom"/>
</dbReference>
<evidence type="ECO:0000256" key="3">
    <source>
        <dbReference type="ARBA" id="ARBA00022946"/>
    </source>
</evidence>
<comment type="caution">
    <text evidence="5">The sequence shown here is derived from an EMBL/GenBank/DDBJ whole genome shotgun (WGS) entry which is preliminary data.</text>
</comment>
<keyword evidence="3" id="KW-0809">Transit peptide</keyword>
<evidence type="ECO:0000313" key="6">
    <source>
        <dbReference type="Proteomes" id="UP001179952"/>
    </source>
</evidence>
<keyword evidence="2" id="KW-0934">Plastid</keyword>
<protein>
    <recommendedName>
        <fullName evidence="4">Plastid lipid-associated protein/fibrillin conserved domain-containing protein</fullName>
    </recommendedName>
</protein>
<evidence type="ECO:0000256" key="2">
    <source>
        <dbReference type="ARBA" id="ARBA00022640"/>
    </source>
</evidence>
<evidence type="ECO:0000259" key="4">
    <source>
        <dbReference type="Pfam" id="PF04755"/>
    </source>
</evidence>
<dbReference type="EMBL" id="JAUJYN010000032">
    <property type="protein sequence ID" value="KAK1257863.1"/>
    <property type="molecule type" value="Genomic_DNA"/>
</dbReference>
<reference evidence="5" key="1">
    <citation type="journal article" date="2023" name="Nat. Commun.">
        <title>Diploid and tetraploid genomes of Acorus and the evolution of monocots.</title>
        <authorList>
            <person name="Ma L."/>
            <person name="Liu K.W."/>
            <person name="Li Z."/>
            <person name="Hsiao Y.Y."/>
            <person name="Qi Y."/>
            <person name="Fu T."/>
            <person name="Tang G.D."/>
            <person name="Zhang D."/>
            <person name="Sun W.H."/>
            <person name="Liu D.K."/>
            <person name="Li Y."/>
            <person name="Chen G.Z."/>
            <person name="Liu X.D."/>
            <person name="Liao X.Y."/>
            <person name="Jiang Y.T."/>
            <person name="Yu X."/>
            <person name="Hao Y."/>
            <person name="Huang J."/>
            <person name="Zhao X.W."/>
            <person name="Ke S."/>
            <person name="Chen Y.Y."/>
            <person name="Wu W.L."/>
            <person name="Hsu J.L."/>
            <person name="Lin Y.F."/>
            <person name="Huang M.D."/>
            <person name="Li C.Y."/>
            <person name="Huang L."/>
            <person name="Wang Z.W."/>
            <person name="Zhao X."/>
            <person name="Zhong W.Y."/>
            <person name="Peng D.H."/>
            <person name="Ahmad S."/>
            <person name="Lan S."/>
            <person name="Zhang J.S."/>
            <person name="Tsai W.C."/>
            <person name="Van de Peer Y."/>
            <person name="Liu Z.J."/>
        </authorList>
    </citation>
    <scope>NUCLEOTIDE SEQUENCE</scope>
    <source>
        <strain evidence="5">SCP</strain>
    </source>
</reference>
<dbReference type="AlphaFoldDB" id="A0AAV9A1K6"/>
<gene>
    <name evidence="5" type="ORF">QJS04_geneDACA018366</name>
</gene>
<organism evidence="5 6">
    <name type="scientific">Acorus gramineus</name>
    <name type="common">Dwarf sweet flag</name>
    <dbReference type="NCBI Taxonomy" id="55184"/>
    <lineage>
        <taxon>Eukaryota</taxon>
        <taxon>Viridiplantae</taxon>
        <taxon>Streptophyta</taxon>
        <taxon>Embryophyta</taxon>
        <taxon>Tracheophyta</taxon>
        <taxon>Spermatophyta</taxon>
        <taxon>Magnoliopsida</taxon>
        <taxon>Liliopsida</taxon>
        <taxon>Acoraceae</taxon>
        <taxon>Acorus</taxon>
    </lineage>
</organism>
<keyword evidence="6" id="KW-1185">Reference proteome</keyword>
<accession>A0AAV9A1K6</accession>
<name>A0AAV9A1K6_ACOGR</name>
<dbReference type="GO" id="GO:0009536">
    <property type="term" value="C:plastid"/>
    <property type="evidence" value="ECO:0007669"/>
    <property type="project" value="UniProtKB-SubCell"/>
</dbReference>
<proteinExistence type="predicted"/>
<feature type="domain" description="Plastid lipid-associated protein/fibrillin conserved" evidence="4">
    <location>
        <begin position="33"/>
        <end position="81"/>
    </location>
</feature>
<evidence type="ECO:0000256" key="1">
    <source>
        <dbReference type="ARBA" id="ARBA00004474"/>
    </source>
</evidence>
<evidence type="ECO:0000313" key="5">
    <source>
        <dbReference type="EMBL" id="KAK1257863.1"/>
    </source>
</evidence>
<dbReference type="Proteomes" id="UP001179952">
    <property type="component" value="Unassembled WGS sequence"/>
</dbReference>
<sequence>MLPATELKMYTLDPVKGNRGPSERYDKLGDLKLDLNYEMDLGLNANSEVRSEAKEILNQLEAENPNPTPTEVPTVLDGNWIPV</sequence>
<reference evidence="5" key="2">
    <citation type="submission" date="2023-06" db="EMBL/GenBank/DDBJ databases">
        <authorList>
            <person name="Ma L."/>
            <person name="Liu K.-W."/>
            <person name="Li Z."/>
            <person name="Hsiao Y.-Y."/>
            <person name="Qi Y."/>
            <person name="Fu T."/>
            <person name="Tang G."/>
            <person name="Zhang D."/>
            <person name="Sun W.-H."/>
            <person name="Liu D.-K."/>
            <person name="Li Y."/>
            <person name="Chen G.-Z."/>
            <person name="Liu X.-D."/>
            <person name="Liao X.-Y."/>
            <person name="Jiang Y.-T."/>
            <person name="Yu X."/>
            <person name="Hao Y."/>
            <person name="Huang J."/>
            <person name="Zhao X.-W."/>
            <person name="Ke S."/>
            <person name="Chen Y.-Y."/>
            <person name="Wu W.-L."/>
            <person name="Hsu J.-L."/>
            <person name="Lin Y.-F."/>
            <person name="Huang M.-D."/>
            <person name="Li C.-Y."/>
            <person name="Huang L."/>
            <person name="Wang Z.-W."/>
            <person name="Zhao X."/>
            <person name="Zhong W.-Y."/>
            <person name="Peng D.-H."/>
            <person name="Ahmad S."/>
            <person name="Lan S."/>
            <person name="Zhang J.-S."/>
            <person name="Tsai W.-C."/>
            <person name="Van De Peer Y."/>
            <person name="Liu Z.-J."/>
        </authorList>
    </citation>
    <scope>NUCLEOTIDE SEQUENCE</scope>
    <source>
        <strain evidence="5">SCP</strain>
        <tissue evidence="5">Leaves</tissue>
    </source>
</reference>
<comment type="subcellular location">
    <subcellularLocation>
        <location evidence="1">Plastid</location>
    </subcellularLocation>
</comment>
<dbReference type="Pfam" id="PF04755">
    <property type="entry name" value="PAP_fibrillin"/>
    <property type="match status" value="1"/>
</dbReference>